<feature type="domain" description="NAD-dependent epimerase/dehydratase" evidence="1">
    <location>
        <begin position="9"/>
        <end position="92"/>
    </location>
</feature>
<gene>
    <name evidence="2" type="ORF">VNI00_015391</name>
</gene>
<dbReference type="PANTHER" id="PTHR48079:SF6">
    <property type="entry name" value="NAD(P)-BINDING DOMAIN-CONTAINING PROTEIN-RELATED"/>
    <property type="match status" value="1"/>
</dbReference>
<evidence type="ECO:0000259" key="1">
    <source>
        <dbReference type="Pfam" id="PF01370"/>
    </source>
</evidence>
<dbReference type="AlphaFoldDB" id="A0AAW0BKE7"/>
<dbReference type="InterPro" id="IPR051783">
    <property type="entry name" value="NAD(P)-dependent_oxidoreduct"/>
</dbReference>
<protein>
    <recommendedName>
        <fullName evidence="1">NAD-dependent epimerase/dehydratase domain-containing protein</fullName>
    </recommendedName>
</protein>
<dbReference type="InterPro" id="IPR001509">
    <property type="entry name" value="Epimerase_deHydtase"/>
</dbReference>
<dbReference type="Proteomes" id="UP001383192">
    <property type="component" value="Unassembled WGS sequence"/>
</dbReference>
<accession>A0AAW0BKE7</accession>
<dbReference type="Pfam" id="PF01370">
    <property type="entry name" value="Epimerase"/>
    <property type="match status" value="1"/>
</dbReference>
<keyword evidence="3" id="KW-1185">Reference proteome</keyword>
<dbReference type="GO" id="GO:0005737">
    <property type="term" value="C:cytoplasm"/>
    <property type="evidence" value="ECO:0007669"/>
    <property type="project" value="TreeGrafter"/>
</dbReference>
<evidence type="ECO:0000313" key="2">
    <source>
        <dbReference type="EMBL" id="KAK7026849.1"/>
    </source>
</evidence>
<dbReference type="EMBL" id="JAYKXP010000099">
    <property type="protein sequence ID" value="KAK7026849.1"/>
    <property type="molecule type" value="Genomic_DNA"/>
</dbReference>
<comment type="caution">
    <text evidence="2">The sequence shown here is derived from an EMBL/GenBank/DDBJ whole genome shotgun (WGS) entry which is preliminary data.</text>
</comment>
<dbReference type="Gene3D" id="3.40.50.720">
    <property type="entry name" value="NAD(P)-binding Rossmann-like Domain"/>
    <property type="match status" value="1"/>
</dbReference>
<proteinExistence type="predicted"/>
<evidence type="ECO:0000313" key="3">
    <source>
        <dbReference type="Proteomes" id="UP001383192"/>
    </source>
</evidence>
<sequence>MASAPGYRVFMLGATGYVGSQFLIELSRSEKSKALYITALVRALTPEKESRLKKIHPAIQAIEGNLDDEDIIREEASKADIVIDCASSDHWPSVRATLAGLEKRSGQQPGNPPLYIHISGTSIVSDNCKGEDVEPVEHTDIGLNLEQLPPANPHLHCDIPIAHAGTRRENPVRTIIVFPGWIYGVGEGIQKVTVAYRIFLDLAKTTGYVGTWGKGHNGTNNIHVKDVAKAIRFLLEAALDGKVGGVGAGTDDLYFVSSNEKVVPNAEIMSRIGNTLYHEGLVGMPGSKPFPDEIVEPFGPRKLFFMHRTNHSDINQPVGWSALGGNVRTRSDKMAKLGWQPTETRKKSLN</sequence>
<dbReference type="PANTHER" id="PTHR48079">
    <property type="entry name" value="PROTEIN YEEZ"/>
    <property type="match status" value="1"/>
</dbReference>
<dbReference type="SUPFAM" id="SSF51735">
    <property type="entry name" value="NAD(P)-binding Rossmann-fold domains"/>
    <property type="match status" value="1"/>
</dbReference>
<reference evidence="2 3" key="1">
    <citation type="submission" date="2024-01" db="EMBL/GenBank/DDBJ databases">
        <title>A draft genome for a cacao thread blight-causing isolate of Paramarasmius palmivorus.</title>
        <authorList>
            <person name="Baruah I.K."/>
            <person name="Bukari Y."/>
            <person name="Amoako-Attah I."/>
            <person name="Meinhardt L.W."/>
            <person name="Bailey B.A."/>
            <person name="Cohen S.P."/>
        </authorList>
    </citation>
    <scope>NUCLEOTIDE SEQUENCE [LARGE SCALE GENOMIC DNA]</scope>
    <source>
        <strain evidence="2 3">GH-12</strain>
    </source>
</reference>
<dbReference type="InterPro" id="IPR036291">
    <property type="entry name" value="NAD(P)-bd_dom_sf"/>
</dbReference>
<name>A0AAW0BKE7_9AGAR</name>
<organism evidence="2 3">
    <name type="scientific">Paramarasmius palmivorus</name>
    <dbReference type="NCBI Taxonomy" id="297713"/>
    <lineage>
        <taxon>Eukaryota</taxon>
        <taxon>Fungi</taxon>
        <taxon>Dikarya</taxon>
        <taxon>Basidiomycota</taxon>
        <taxon>Agaricomycotina</taxon>
        <taxon>Agaricomycetes</taxon>
        <taxon>Agaricomycetidae</taxon>
        <taxon>Agaricales</taxon>
        <taxon>Marasmiineae</taxon>
        <taxon>Marasmiaceae</taxon>
        <taxon>Paramarasmius</taxon>
    </lineage>
</organism>
<dbReference type="GO" id="GO:0004029">
    <property type="term" value="F:aldehyde dehydrogenase (NAD+) activity"/>
    <property type="evidence" value="ECO:0007669"/>
    <property type="project" value="TreeGrafter"/>
</dbReference>